<feature type="compositionally biased region" description="Basic residues" evidence="1">
    <location>
        <begin position="182"/>
        <end position="196"/>
    </location>
</feature>
<sequence length="214" mass="23391">MVAIHAHESDYHAMLAPVLHLASDELQKQYAGARRDYQAAAGELRKAARAVAGRLAELKEIVRGLPDTPLSDADGSRASVDRLRTLLHRGERLVDESAFNEPNLWVYSNDPPRDAATRVAIGARVYRGKTEVAQTRTAKANAFAGELADVVAHYRERESARSAAREAAAKPPVTRDTPRGRTAQRRTTVRAGRRRATAAVRQGRATGRRPGRSA</sequence>
<feature type="compositionally biased region" description="Basic and acidic residues" evidence="1">
    <location>
        <begin position="159"/>
        <end position="168"/>
    </location>
</feature>
<gene>
    <name evidence="2" type="ORF">HNR12_002124</name>
</gene>
<name>A0A853BMF4_9ACTN</name>
<dbReference type="EMBL" id="JACCFO010000001">
    <property type="protein sequence ID" value="NYI95847.1"/>
    <property type="molecule type" value="Genomic_DNA"/>
</dbReference>
<dbReference type="Proteomes" id="UP000575985">
    <property type="component" value="Unassembled WGS sequence"/>
</dbReference>
<proteinExistence type="predicted"/>
<evidence type="ECO:0000313" key="3">
    <source>
        <dbReference type="Proteomes" id="UP000575985"/>
    </source>
</evidence>
<dbReference type="AlphaFoldDB" id="A0A853BMF4"/>
<comment type="caution">
    <text evidence="2">The sequence shown here is derived from an EMBL/GenBank/DDBJ whole genome shotgun (WGS) entry which is preliminary data.</text>
</comment>
<evidence type="ECO:0000256" key="1">
    <source>
        <dbReference type="SAM" id="MobiDB-lite"/>
    </source>
</evidence>
<accession>A0A853BMF4</accession>
<keyword evidence="3" id="KW-1185">Reference proteome</keyword>
<reference evidence="2 3" key="1">
    <citation type="submission" date="2020-07" db="EMBL/GenBank/DDBJ databases">
        <title>Sequencing the genomes of 1000 actinobacteria strains.</title>
        <authorList>
            <person name="Klenk H.-P."/>
        </authorList>
    </citation>
    <scope>NUCLEOTIDE SEQUENCE [LARGE SCALE GENOMIC DNA]</scope>
    <source>
        <strain evidence="2 3">DSM 45927</strain>
    </source>
</reference>
<feature type="region of interest" description="Disordered" evidence="1">
    <location>
        <begin position="159"/>
        <end position="214"/>
    </location>
</feature>
<evidence type="ECO:0000313" key="2">
    <source>
        <dbReference type="EMBL" id="NYI95847.1"/>
    </source>
</evidence>
<protein>
    <submittedName>
        <fullName evidence="2">Uncharacterized protein</fullName>
    </submittedName>
</protein>
<dbReference type="RefSeq" id="WP_179767305.1">
    <property type="nucleotide sequence ID" value="NZ_JACCFO010000001.1"/>
</dbReference>
<organism evidence="2 3">
    <name type="scientific">Streptomonospora nanhaiensis</name>
    <dbReference type="NCBI Taxonomy" id="1323731"/>
    <lineage>
        <taxon>Bacteria</taxon>
        <taxon>Bacillati</taxon>
        <taxon>Actinomycetota</taxon>
        <taxon>Actinomycetes</taxon>
        <taxon>Streptosporangiales</taxon>
        <taxon>Nocardiopsidaceae</taxon>
        <taxon>Streptomonospora</taxon>
    </lineage>
</organism>